<dbReference type="AlphaFoldDB" id="A0AAN4YGE2"/>
<sequence>MIDPRGGEKRKPYSQLCSEIGHENIGCHDVVEKRQFTTGKTFRQRVSSSSTNRSVRSTASFSSVTSPVPSIDFGSNDRKTWTSHARAELCKYGLSMVLYDCRDTSSKPTSLASFSISTGAVGHSPRFTAADATVSCMRRMNGSGDDSAVENAVVSQSSHWR</sequence>
<gene>
    <name evidence="2" type="ORF">Aory04_000343000</name>
</gene>
<evidence type="ECO:0000256" key="1">
    <source>
        <dbReference type="SAM" id="MobiDB-lite"/>
    </source>
</evidence>
<accession>A0AAN4YGE2</accession>
<evidence type="ECO:0000313" key="3">
    <source>
        <dbReference type="Proteomes" id="UP001165205"/>
    </source>
</evidence>
<dbReference type="EMBL" id="BSYA01000028">
    <property type="protein sequence ID" value="GMG26665.1"/>
    <property type="molecule type" value="Genomic_DNA"/>
</dbReference>
<feature type="region of interest" description="Disordered" evidence="1">
    <location>
        <begin position="142"/>
        <end position="161"/>
    </location>
</feature>
<organism evidence="2 3">
    <name type="scientific">Aspergillus oryzae</name>
    <name type="common">Yellow koji mold</name>
    <dbReference type="NCBI Taxonomy" id="5062"/>
    <lineage>
        <taxon>Eukaryota</taxon>
        <taxon>Fungi</taxon>
        <taxon>Dikarya</taxon>
        <taxon>Ascomycota</taxon>
        <taxon>Pezizomycotina</taxon>
        <taxon>Eurotiomycetes</taxon>
        <taxon>Eurotiomycetidae</taxon>
        <taxon>Eurotiales</taxon>
        <taxon>Aspergillaceae</taxon>
        <taxon>Aspergillus</taxon>
        <taxon>Aspergillus subgen. Circumdati</taxon>
    </lineage>
</organism>
<dbReference type="Proteomes" id="UP001165205">
    <property type="component" value="Unassembled WGS sequence"/>
</dbReference>
<reference evidence="2" key="1">
    <citation type="submission" date="2023-04" db="EMBL/GenBank/DDBJ databases">
        <title>Aspergillus oryzae NBRC 4228.</title>
        <authorList>
            <person name="Ichikawa N."/>
            <person name="Sato H."/>
            <person name="Tonouchi N."/>
        </authorList>
    </citation>
    <scope>NUCLEOTIDE SEQUENCE</scope>
    <source>
        <strain evidence="2">NBRC 4228</strain>
    </source>
</reference>
<proteinExistence type="predicted"/>
<evidence type="ECO:0000313" key="2">
    <source>
        <dbReference type="EMBL" id="GMG26665.1"/>
    </source>
</evidence>
<comment type="caution">
    <text evidence="2">The sequence shown here is derived from an EMBL/GenBank/DDBJ whole genome shotgun (WGS) entry which is preliminary data.</text>
</comment>
<protein>
    <submittedName>
        <fullName evidence="2">Unnamed protein product</fullName>
    </submittedName>
</protein>
<name>A0AAN4YGE2_ASPOZ</name>